<gene>
    <name evidence="1" type="ORF">GCM10017557_57900</name>
</gene>
<dbReference type="Proteomes" id="UP000516444">
    <property type="component" value="Chromosome"/>
</dbReference>
<reference evidence="1 2" key="1">
    <citation type="journal article" date="2014" name="Int. J. Syst. Evol. Microbiol.">
        <title>Complete genome sequence of Corynebacterium casei LMG S-19264T (=DSM 44701T), isolated from a smear-ripened cheese.</title>
        <authorList>
            <consortium name="US DOE Joint Genome Institute (JGI-PGF)"/>
            <person name="Walter F."/>
            <person name="Albersmeier A."/>
            <person name="Kalinowski J."/>
            <person name="Ruckert C."/>
        </authorList>
    </citation>
    <scope>NUCLEOTIDE SEQUENCE [LARGE SCALE GENOMIC DNA]</scope>
    <source>
        <strain evidence="1 2">JCM 4677</strain>
    </source>
</reference>
<dbReference type="AlphaFoldDB" id="A0A7G1P8L7"/>
<dbReference type="KEGG" id="sgm:GCM10017557_57900"/>
<sequence>MLADMRWHAAAVNQQMEYRGQMAIQAAVLPARAVYLIKEGSSEGFRRAVQEASTRWGGVSEPIVEVLPDGSVPPGHQQVVELSGAVGAVNVDLSEEQARNAASQLNLDCVPLLRVDRDGITRFTCHPSHTARSAVDSSHVLAREGGKLWEVAAAGDLTDETLSDMQRSALSVRRPRTNDEIGRAQVGIGSTLLQQTEAQAGEYQTRGIPGQAPAVIWVTESDNLNDCLAFWNLRALRSLTFSQAPMMLLPIDEVKYWVDFERQFSRVLARPAEFSPDAIVVSYGVERERLEHFAHLLNLQPTTDNVRVSQRWPTPPLRQPPYTCRFNIDVRQFFDFEREHGQVATFDIHVFRSGSTVRFSSPVEFGGSGATLVRFFGRPFDGLPRRSAVATLVHEHATWHGDSIQLKTTASNSYQFDLLVPSLDQARQEILNSVTARYQLSDKGRMGAALQETADISVLLDPGIFEALVDLMTPRSKTLTKELKNLAQQGIIERNLADLAIRWGSRTERRYLPAQQLAKVTRDERAVIAEKLCALGWAERGLKVACPRCGMDNFIRMPEVESVASCPGCSASASYTADRSALSIFYRLDTLVDRATDQGVFPHLMVIAAMTKAEPLSSFLPGADLYFPGEEKSVEVDVFGICGGKVVSGEVKTSSSEFTEEQMRRDVELSSSLRADVHILAAVDKVPIETRVLAQTLCDSAGLELRVLDGEQLRPA</sequence>
<evidence type="ECO:0000313" key="2">
    <source>
        <dbReference type="Proteomes" id="UP000516444"/>
    </source>
</evidence>
<name>A0A7G1P8L7_9ACTN</name>
<dbReference type="EMBL" id="AP023440">
    <property type="protein sequence ID" value="BCL30931.1"/>
    <property type="molecule type" value="Genomic_DNA"/>
</dbReference>
<protein>
    <submittedName>
        <fullName evidence="1">Uncharacterized protein</fullName>
    </submittedName>
</protein>
<organism evidence="1 2">
    <name type="scientific">Streptomyces aurantiacus</name>
    <dbReference type="NCBI Taxonomy" id="47760"/>
    <lineage>
        <taxon>Bacteria</taxon>
        <taxon>Bacillati</taxon>
        <taxon>Actinomycetota</taxon>
        <taxon>Actinomycetes</taxon>
        <taxon>Kitasatosporales</taxon>
        <taxon>Streptomycetaceae</taxon>
        <taxon>Streptomyces</taxon>
        <taxon>Streptomyces aurantiacus group</taxon>
    </lineage>
</organism>
<evidence type="ECO:0000313" key="1">
    <source>
        <dbReference type="EMBL" id="BCL30931.1"/>
    </source>
</evidence>
<accession>A0A7G1P8L7</accession>
<keyword evidence="2" id="KW-1185">Reference proteome</keyword>
<proteinExistence type="predicted"/>